<dbReference type="STRING" id="1227077.SAMN04515668_4411"/>
<evidence type="ECO:0000256" key="1">
    <source>
        <dbReference type="ARBA" id="ARBA00022553"/>
    </source>
</evidence>
<evidence type="ECO:0000256" key="6">
    <source>
        <dbReference type="PROSITE-ProRule" id="PRU00169"/>
    </source>
</evidence>
<sequence length="248" mass="27030">MALPLAPPLRCVIVDDEPLAHTVLRAYLDQLPGLVRWAGSCYDGPEALHHLLATPADVLFLDVDMPGLTGLELLRALPHAPAVVLTTAYETHALAAYELGVVDYLLKPILFERFVKTVGRLRAAAAPGPPPGPPAEGLRAGAVGAEGLFLKTDSGSERIRPADLLFLEGHGNFVKAHLLTGRPLLTSETLKHLEERLPAGHFLRIHKSFVINIAHIDRLSGNYVRVGGRELPLDNTYRQDVLRRLKLS</sequence>
<feature type="modified residue" description="4-aspartylphosphate" evidence="6">
    <location>
        <position position="62"/>
    </location>
</feature>
<dbReference type="AlphaFoldDB" id="A0A1I6BE49"/>
<dbReference type="OrthoDB" id="1646880at2"/>
<proteinExistence type="predicted"/>
<accession>A0A1I6BE49</accession>
<dbReference type="InterPro" id="IPR039420">
    <property type="entry name" value="WalR-like"/>
</dbReference>
<keyword evidence="4 9" id="KW-0238">DNA-binding</keyword>
<evidence type="ECO:0000256" key="2">
    <source>
        <dbReference type="ARBA" id="ARBA00023012"/>
    </source>
</evidence>
<reference evidence="10" key="1">
    <citation type="submission" date="2016-10" db="EMBL/GenBank/DDBJ databases">
        <authorList>
            <person name="Varghese N."/>
            <person name="Submissions S."/>
        </authorList>
    </citation>
    <scope>NUCLEOTIDE SEQUENCE [LARGE SCALE GENOMIC DNA]</scope>
    <source>
        <strain evidence="10">OR362-8,ATCC BAA-1266,JCM 13504</strain>
    </source>
</reference>
<dbReference type="PROSITE" id="PS50110">
    <property type="entry name" value="RESPONSE_REGULATORY"/>
    <property type="match status" value="1"/>
</dbReference>
<dbReference type="GO" id="GO:0000156">
    <property type="term" value="F:phosphorelay response regulator activity"/>
    <property type="evidence" value="ECO:0007669"/>
    <property type="project" value="TreeGrafter"/>
</dbReference>
<dbReference type="Pfam" id="PF00072">
    <property type="entry name" value="Response_reg"/>
    <property type="match status" value="1"/>
</dbReference>
<dbReference type="SMART" id="SM00850">
    <property type="entry name" value="LytTR"/>
    <property type="match status" value="1"/>
</dbReference>
<evidence type="ECO:0000256" key="5">
    <source>
        <dbReference type="ARBA" id="ARBA00023163"/>
    </source>
</evidence>
<dbReference type="EMBL" id="FOXS01000008">
    <property type="protein sequence ID" value="SFQ79181.1"/>
    <property type="molecule type" value="Genomic_DNA"/>
</dbReference>
<evidence type="ECO:0000313" key="10">
    <source>
        <dbReference type="Proteomes" id="UP000199029"/>
    </source>
</evidence>
<dbReference type="InterPro" id="IPR001789">
    <property type="entry name" value="Sig_transdc_resp-reg_receiver"/>
</dbReference>
<evidence type="ECO:0000256" key="4">
    <source>
        <dbReference type="ARBA" id="ARBA00023125"/>
    </source>
</evidence>
<gene>
    <name evidence="9" type="ORF">SAMN04515668_4411</name>
</gene>
<dbReference type="Gene3D" id="2.40.50.1020">
    <property type="entry name" value="LytTr DNA-binding domain"/>
    <property type="match status" value="1"/>
</dbReference>
<dbReference type="Pfam" id="PF04397">
    <property type="entry name" value="LytTR"/>
    <property type="match status" value="1"/>
</dbReference>
<dbReference type="PANTHER" id="PTHR48111">
    <property type="entry name" value="REGULATOR OF RPOS"/>
    <property type="match status" value="1"/>
</dbReference>
<evidence type="ECO:0000256" key="3">
    <source>
        <dbReference type="ARBA" id="ARBA00023015"/>
    </source>
</evidence>
<evidence type="ECO:0000313" key="9">
    <source>
        <dbReference type="EMBL" id="SFQ79181.1"/>
    </source>
</evidence>
<name>A0A1I6BE49_HYMAR</name>
<dbReference type="PANTHER" id="PTHR48111:SF1">
    <property type="entry name" value="TWO-COMPONENT RESPONSE REGULATOR ORR33"/>
    <property type="match status" value="1"/>
</dbReference>
<keyword evidence="10" id="KW-1185">Reference proteome</keyword>
<dbReference type="RefSeq" id="WP_092678339.1">
    <property type="nucleotide sequence ID" value="NZ_FOXS01000008.1"/>
</dbReference>
<dbReference type="GO" id="GO:0032993">
    <property type="term" value="C:protein-DNA complex"/>
    <property type="evidence" value="ECO:0007669"/>
    <property type="project" value="TreeGrafter"/>
</dbReference>
<dbReference type="SMART" id="SM00448">
    <property type="entry name" value="REC"/>
    <property type="match status" value="1"/>
</dbReference>
<feature type="domain" description="Response regulatory" evidence="7">
    <location>
        <begin position="10"/>
        <end position="122"/>
    </location>
</feature>
<dbReference type="GO" id="GO:0006355">
    <property type="term" value="P:regulation of DNA-templated transcription"/>
    <property type="evidence" value="ECO:0007669"/>
    <property type="project" value="TreeGrafter"/>
</dbReference>
<dbReference type="SUPFAM" id="SSF52172">
    <property type="entry name" value="CheY-like"/>
    <property type="match status" value="1"/>
</dbReference>
<protein>
    <submittedName>
        <fullName evidence="9">DNA-binding response regulator, LytR/AlgR family</fullName>
    </submittedName>
</protein>
<evidence type="ECO:0000259" key="8">
    <source>
        <dbReference type="PROSITE" id="PS50930"/>
    </source>
</evidence>
<keyword evidence="3" id="KW-0805">Transcription regulation</keyword>
<dbReference type="PROSITE" id="PS50930">
    <property type="entry name" value="HTH_LYTTR"/>
    <property type="match status" value="1"/>
</dbReference>
<dbReference type="Gene3D" id="3.40.50.2300">
    <property type="match status" value="1"/>
</dbReference>
<keyword evidence="2" id="KW-0902">Two-component regulatory system</keyword>
<dbReference type="InterPro" id="IPR007492">
    <property type="entry name" value="LytTR_DNA-bd_dom"/>
</dbReference>
<dbReference type="GO" id="GO:0005829">
    <property type="term" value="C:cytosol"/>
    <property type="evidence" value="ECO:0007669"/>
    <property type="project" value="TreeGrafter"/>
</dbReference>
<keyword evidence="5" id="KW-0804">Transcription</keyword>
<dbReference type="InterPro" id="IPR011006">
    <property type="entry name" value="CheY-like_superfamily"/>
</dbReference>
<evidence type="ECO:0000259" key="7">
    <source>
        <dbReference type="PROSITE" id="PS50110"/>
    </source>
</evidence>
<dbReference type="GO" id="GO:0000976">
    <property type="term" value="F:transcription cis-regulatory region binding"/>
    <property type="evidence" value="ECO:0007669"/>
    <property type="project" value="TreeGrafter"/>
</dbReference>
<feature type="domain" description="HTH LytTR-type" evidence="8">
    <location>
        <begin position="148"/>
        <end position="219"/>
    </location>
</feature>
<dbReference type="Proteomes" id="UP000199029">
    <property type="component" value="Unassembled WGS sequence"/>
</dbReference>
<keyword evidence="1 6" id="KW-0597">Phosphoprotein</keyword>
<organism evidence="9 10">
    <name type="scientific">Hymenobacter arizonensis</name>
    <name type="common">Siccationidurans arizonensis</name>
    <dbReference type="NCBI Taxonomy" id="1227077"/>
    <lineage>
        <taxon>Bacteria</taxon>
        <taxon>Pseudomonadati</taxon>
        <taxon>Bacteroidota</taxon>
        <taxon>Cytophagia</taxon>
        <taxon>Cytophagales</taxon>
        <taxon>Hymenobacteraceae</taxon>
        <taxon>Hymenobacter</taxon>
    </lineage>
</organism>